<dbReference type="AlphaFoldDB" id="A0A024U5J6"/>
<dbReference type="RefSeq" id="XP_008870478.1">
    <property type="nucleotide sequence ID" value="XM_008872256.1"/>
</dbReference>
<dbReference type="EMBL" id="KI913963">
    <property type="protein sequence ID" value="ETW01480.1"/>
    <property type="molecule type" value="Genomic_DNA"/>
</dbReference>
<evidence type="ECO:0000313" key="1">
    <source>
        <dbReference type="EMBL" id="ETW01480.1"/>
    </source>
</evidence>
<accession>A0A024U5J6</accession>
<reference evidence="1" key="1">
    <citation type="submission" date="2013-12" db="EMBL/GenBank/DDBJ databases">
        <title>The Genome Sequence of Aphanomyces invadans NJM9701.</title>
        <authorList>
            <consortium name="The Broad Institute Genomics Platform"/>
            <person name="Russ C."/>
            <person name="Tyler B."/>
            <person name="van West P."/>
            <person name="Dieguez-Uribeondo J."/>
            <person name="Young S.K."/>
            <person name="Zeng Q."/>
            <person name="Gargeya S."/>
            <person name="Fitzgerald M."/>
            <person name="Abouelleil A."/>
            <person name="Alvarado L."/>
            <person name="Chapman S.B."/>
            <person name="Gainer-Dewar J."/>
            <person name="Goldberg J."/>
            <person name="Griggs A."/>
            <person name="Gujja S."/>
            <person name="Hansen M."/>
            <person name="Howarth C."/>
            <person name="Imamovic A."/>
            <person name="Ireland A."/>
            <person name="Larimer J."/>
            <person name="McCowan C."/>
            <person name="Murphy C."/>
            <person name="Pearson M."/>
            <person name="Poon T.W."/>
            <person name="Priest M."/>
            <person name="Roberts A."/>
            <person name="Saif S."/>
            <person name="Shea T."/>
            <person name="Sykes S."/>
            <person name="Wortman J."/>
            <person name="Nusbaum C."/>
            <person name="Birren B."/>
        </authorList>
    </citation>
    <scope>NUCLEOTIDE SEQUENCE [LARGE SCALE GENOMIC DNA]</scope>
    <source>
        <strain evidence="1">NJM9701</strain>
    </source>
</reference>
<dbReference type="GeneID" id="20084041"/>
<protein>
    <submittedName>
        <fullName evidence="1">Uncharacterized protein</fullName>
    </submittedName>
</protein>
<dbReference type="OrthoDB" id="78873at2759"/>
<name>A0A024U5J6_9STRA</name>
<organism evidence="1">
    <name type="scientific">Aphanomyces invadans</name>
    <dbReference type="NCBI Taxonomy" id="157072"/>
    <lineage>
        <taxon>Eukaryota</taxon>
        <taxon>Sar</taxon>
        <taxon>Stramenopiles</taxon>
        <taxon>Oomycota</taxon>
        <taxon>Saprolegniomycetes</taxon>
        <taxon>Saprolegniales</taxon>
        <taxon>Verrucalvaceae</taxon>
        <taxon>Aphanomyces</taxon>
    </lineage>
</organism>
<dbReference type="VEuPathDB" id="FungiDB:H310_06991"/>
<gene>
    <name evidence="1" type="ORF">H310_06991</name>
</gene>
<proteinExistence type="predicted"/>
<sequence>MAASLEAQNCQDKDQLSKVTQSLRDMMLSHANEMEKLHAAQDTINEERTRCDALVRRHQLNATFLADTQGLKTQLAELETQHEALVKVVSSTGWHYSTGEKMINALRQSLHLAKPSCTPPTTLPHGVVKRRVYLSPRERVHSSTSRHNMNVLGAPTDAVRPLCDL</sequence>